<keyword evidence="7" id="KW-0449">Lipoprotein</keyword>
<dbReference type="PROSITE" id="PS51257">
    <property type="entry name" value="PROKAR_LIPOPROTEIN"/>
    <property type="match status" value="1"/>
</dbReference>
<keyword evidence="6" id="KW-0998">Cell outer membrane</keyword>
<name>A0A1G5NME6_AFIMA</name>
<dbReference type="InterPro" id="IPR010571">
    <property type="entry name" value="OM_lipoprot_Omp19_bac"/>
</dbReference>
<dbReference type="Proteomes" id="UP000199347">
    <property type="component" value="Unassembled WGS sequence"/>
</dbReference>
<evidence type="ECO:0000259" key="10">
    <source>
        <dbReference type="Pfam" id="PF02974"/>
    </source>
</evidence>
<feature type="chain" id="PRO_5011483188" evidence="9">
    <location>
        <begin position="27"/>
        <end position="190"/>
    </location>
</feature>
<dbReference type="InterPro" id="IPR021140">
    <property type="entry name" value="Inh/Omp19"/>
</dbReference>
<dbReference type="Pfam" id="PF02974">
    <property type="entry name" value="Inh"/>
    <property type="match status" value="1"/>
</dbReference>
<evidence type="ECO:0000256" key="8">
    <source>
        <dbReference type="SAM" id="MobiDB-lite"/>
    </source>
</evidence>
<organism evidence="11 12">
    <name type="scientific">Afifella marina DSM 2698</name>
    <dbReference type="NCBI Taxonomy" id="1120955"/>
    <lineage>
        <taxon>Bacteria</taxon>
        <taxon>Pseudomonadati</taxon>
        <taxon>Pseudomonadota</taxon>
        <taxon>Alphaproteobacteria</taxon>
        <taxon>Hyphomicrobiales</taxon>
        <taxon>Afifellaceae</taxon>
        <taxon>Afifella</taxon>
    </lineage>
</organism>
<evidence type="ECO:0000256" key="4">
    <source>
        <dbReference type="ARBA" id="ARBA00023136"/>
    </source>
</evidence>
<evidence type="ECO:0000256" key="3">
    <source>
        <dbReference type="ARBA" id="ARBA00022729"/>
    </source>
</evidence>
<keyword evidence="3 9" id="KW-0732">Signal</keyword>
<evidence type="ECO:0000256" key="2">
    <source>
        <dbReference type="ARBA" id="ARBA00007138"/>
    </source>
</evidence>
<gene>
    <name evidence="11" type="ORF">SAMN03080610_02299</name>
</gene>
<sequence length="190" mass="19054">MSHSWRAIAATSALAASLAACQSAYFGGQSSNRYSPPPPPRPLAAAPVGTVSQSELPPPGGANAANDPMMGEPPDLRPGSDGGVQTATATPPPSGGAAIGRADLLGGWTVSSGGDSCQLFMSLTSWSGGYRASTRGCTSPALQNVSAWNLSGNQVTLLDQGSSTVARLYSTSKTQFNGQTEAGAAISVAR</sequence>
<reference evidence="11 12" key="1">
    <citation type="submission" date="2016-10" db="EMBL/GenBank/DDBJ databases">
        <authorList>
            <person name="de Groot N.N."/>
        </authorList>
    </citation>
    <scope>NUCLEOTIDE SEQUENCE [LARGE SCALE GENOMIC DNA]</scope>
    <source>
        <strain evidence="11 12">DSM 2698</strain>
    </source>
</reference>
<dbReference type="InterPro" id="IPR016085">
    <property type="entry name" value="Protease_inh_B-barrel_dom"/>
</dbReference>
<feature type="region of interest" description="Disordered" evidence="8">
    <location>
        <begin position="28"/>
        <end position="96"/>
    </location>
</feature>
<dbReference type="SUPFAM" id="SSF50882">
    <property type="entry name" value="beta-Barrel protease inhibitors"/>
    <property type="match status" value="1"/>
</dbReference>
<evidence type="ECO:0000256" key="7">
    <source>
        <dbReference type="ARBA" id="ARBA00023288"/>
    </source>
</evidence>
<evidence type="ECO:0000313" key="11">
    <source>
        <dbReference type="EMBL" id="SCZ38585.1"/>
    </source>
</evidence>
<feature type="signal peptide" evidence="9">
    <location>
        <begin position="1"/>
        <end position="26"/>
    </location>
</feature>
<evidence type="ECO:0000256" key="5">
    <source>
        <dbReference type="ARBA" id="ARBA00023139"/>
    </source>
</evidence>
<dbReference type="STRING" id="1120955.SAMN03080610_02299"/>
<keyword evidence="5" id="KW-0564">Palmitate</keyword>
<dbReference type="Gene3D" id="2.40.128.10">
    <property type="match status" value="1"/>
</dbReference>
<dbReference type="AlphaFoldDB" id="A0A1G5NME6"/>
<dbReference type="RefSeq" id="WP_200170555.1">
    <property type="nucleotide sequence ID" value="NZ_FMVW01000005.1"/>
</dbReference>
<evidence type="ECO:0000313" key="12">
    <source>
        <dbReference type="Proteomes" id="UP000199347"/>
    </source>
</evidence>
<proteinExistence type="inferred from homology"/>
<dbReference type="PIRSF" id="PIRSF034005">
    <property type="entry name" value="OM_lipoprot_Omp19_bac"/>
    <property type="match status" value="1"/>
</dbReference>
<evidence type="ECO:0000256" key="6">
    <source>
        <dbReference type="ARBA" id="ARBA00023237"/>
    </source>
</evidence>
<evidence type="ECO:0000256" key="1">
    <source>
        <dbReference type="ARBA" id="ARBA00004459"/>
    </source>
</evidence>
<keyword evidence="12" id="KW-1185">Reference proteome</keyword>
<dbReference type="GO" id="GO:0004866">
    <property type="term" value="F:endopeptidase inhibitor activity"/>
    <property type="evidence" value="ECO:0007669"/>
    <property type="project" value="InterPro"/>
</dbReference>
<feature type="domain" description="Alkaline proteinase inhibitor/ Outer membrane lipoprotein Omp19" evidence="10">
    <location>
        <begin position="101"/>
        <end position="190"/>
    </location>
</feature>
<accession>A0A1G5NME6</accession>
<dbReference type="EMBL" id="FMVW01000005">
    <property type="protein sequence ID" value="SCZ38585.1"/>
    <property type="molecule type" value="Genomic_DNA"/>
</dbReference>
<protein>
    <submittedName>
        <fullName evidence="11">Protease inhibitor Inh</fullName>
    </submittedName>
</protein>
<keyword evidence="4" id="KW-0472">Membrane</keyword>
<comment type="similarity">
    <text evidence="2">Belongs to the rhizobiaceae omp19 lipoprotein family.</text>
</comment>
<dbReference type="GO" id="GO:0009279">
    <property type="term" value="C:cell outer membrane"/>
    <property type="evidence" value="ECO:0007669"/>
    <property type="project" value="UniProtKB-SubCell"/>
</dbReference>
<evidence type="ECO:0000256" key="9">
    <source>
        <dbReference type="SAM" id="SignalP"/>
    </source>
</evidence>
<comment type="subcellular location">
    <subcellularLocation>
        <location evidence="1">Cell outer membrane</location>
        <topology evidence="1">Lipid-anchor</topology>
    </subcellularLocation>
</comment>